<evidence type="ECO:0000256" key="1">
    <source>
        <dbReference type="SAM" id="MobiDB-lite"/>
    </source>
</evidence>
<reference evidence="2 3" key="1">
    <citation type="journal article" date="2018" name="Front. Plant Sci.">
        <title>Red Clover (Trifolium pratense) and Zigzag Clover (T. medium) - A Picture of Genomic Similarities and Differences.</title>
        <authorList>
            <person name="Dluhosova J."/>
            <person name="Istvanek J."/>
            <person name="Nedelnik J."/>
            <person name="Repkova J."/>
        </authorList>
    </citation>
    <scope>NUCLEOTIDE SEQUENCE [LARGE SCALE GENOMIC DNA]</scope>
    <source>
        <strain evidence="3">cv. 10/8</strain>
        <tissue evidence="2">Leaf</tissue>
    </source>
</reference>
<comment type="caution">
    <text evidence="2">The sequence shown here is derived from an EMBL/GenBank/DDBJ whole genome shotgun (WGS) entry which is preliminary data.</text>
</comment>
<dbReference type="AlphaFoldDB" id="A0A392RZI0"/>
<feature type="non-terminal residue" evidence="2">
    <location>
        <position position="97"/>
    </location>
</feature>
<feature type="compositionally biased region" description="Low complexity" evidence="1">
    <location>
        <begin position="1"/>
        <end position="19"/>
    </location>
</feature>
<dbReference type="Proteomes" id="UP000265520">
    <property type="component" value="Unassembled WGS sequence"/>
</dbReference>
<name>A0A392RZI0_9FABA</name>
<proteinExistence type="predicted"/>
<feature type="non-terminal residue" evidence="2">
    <location>
        <position position="1"/>
    </location>
</feature>
<protein>
    <submittedName>
        <fullName evidence="2">Retrovirus-related pol polyprotein from transposon TNT 1-94</fullName>
    </submittedName>
</protein>
<organism evidence="2 3">
    <name type="scientific">Trifolium medium</name>
    <dbReference type="NCBI Taxonomy" id="97028"/>
    <lineage>
        <taxon>Eukaryota</taxon>
        <taxon>Viridiplantae</taxon>
        <taxon>Streptophyta</taxon>
        <taxon>Embryophyta</taxon>
        <taxon>Tracheophyta</taxon>
        <taxon>Spermatophyta</taxon>
        <taxon>Magnoliopsida</taxon>
        <taxon>eudicotyledons</taxon>
        <taxon>Gunneridae</taxon>
        <taxon>Pentapetalae</taxon>
        <taxon>rosids</taxon>
        <taxon>fabids</taxon>
        <taxon>Fabales</taxon>
        <taxon>Fabaceae</taxon>
        <taxon>Papilionoideae</taxon>
        <taxon>50 kb inversion clade</taxon>
        <taxon>NPAAA clade</taxon>
        <taxon>Hologalegina</taxon>
        <taxon>IRL clade</taxon>
        <taxon>Trifolieae</taxon>
        <taxon>Trifolium</taxon>
    </lineage>
</organism>
<dbReference type="EMBL" id="LXQA010286886">
    <property type="protein sequence ID" value="MCI41035.1"/>
    <property type="molecule type" value="Genomic_DNA"/>
</dbReference>
<keyword evidence="3" id="KW-1185">Reference proteome</keyword>
<accession>A0A392RZI0</accession>
<feature type="region of interest" description="Disordered" evidence="1">
    <location>
        <begin position="1"/>
        <end position="97"/>
    </location>
</feature>
<sequence length="97" mass="10253">TPPQGYGAPPQGYGYGYRPQAPPASQFPNSYGYGFTRPSRPPAPQAMLTGGDNNFSNQWWYPDSGASHHVTPDPSNLSDSTSLPGSDQVLIGNGQGL</sequence>
<feature type="compositionally biased region" description="Polar residues" evidence="1">
    <location>
        <begin position="73"/>
        <end position="85"/>
    </location>
</feature>
<evidence type="ECO:0000313" key="2">
    <source>
        <dbReference type="EMBL" id="MCI41035.1"/>
    </source>
</evidence>
<evidence type="ECO:0000313" key="3">
    <source>
        <dbReference type="Proteomes" id="UP000265520"/>
    </source>
</evidence>